<dbReference type="Proteomes" id="UP000680132">
    <property type="component" value="Unassembled WGS sequence"/>
</dbReference>
<dbReference type="InterPro" id="IPR004101">
    <property type="entry name" value="Mur_ligase_C"/>
</dbReference>
<comment type="pathway">
    <text evidence="4">Cell wall biogenesis; peptidoglycan biosynthesis.</text>
</comment>
<dbReference type="InterPro" id="IPR036615">
    <property type="entry name" value="Mur_ligase_C_dom_sf"/>
</dbReference>
<dbReference type="GO" id="GO:0009252">
    <property type="term" value="P:peptidoglycan biosynthetic process"/>
    <property type="evidence" value="ECO:0007669"/>
    <property type="project" value="UniProtKB-KW"/>
</dbReference>
<dbReference type="InterPro" id="IPR005761">
    <property type="entry name" value="UDP-N-AcMur-Glu-dNH2Pim_ligase"/>
</dbReference>
<evidence type="ECO:0000256" key="2">
    <source>
        <dbReference type="ARBA" id="ARBA00022618"/>
    </source>
</evidence>
<keyword evidence="2 4" id="KW-0132">Cell division</keyword>
<protein>
    <submittedName>
        <fullName evidence="7">UDP-N-acetylmuramoyl-L-alanyl-D-glutamate--2, 6-diaminopimelate ligase</fullName>
    </submittedName>
</protein>
<dbReference type="SUPFAM" id="SSF53623">
    <property type="entry name" value="MurD-like peptide ligases, catalytic domain"/>
    <property type="match status" value="1"/>
</dbReference>
<feature type="domain" description="Mur ligase central" evidence="6">
    <location>
        <begin position="131"/>
        <end position="339"/>
    </location>
</feature>
<organism evidence="7 8">
    <name type="scientific">Microbacterium stercoris</name>
    <dbReference type="NCBI Taxonomy" id="2820289"/>
    <lineage>
        <taxon>Bacteria</taxon>
        <taxon>Bacillati</taxon>
        <taxon>Actinomycetota</taxon>
        <taxon>Actinomycetes</taxon>
        <taxon>Micrococcales</taxon>
        <taxon>Microbacteriaceae</taxon>
        <taxon>Microbacterium</taxon>
    </lineage>
</organism>
<dbReference type="NCBIfam" id="TIGR01085">
    <property type="entry name" value="murE"/>
    <property type="match status" value="1"/>
</dbReference>
<evidence type="ECO:0000256" key="1">
    <source>
        <dbReference type="ARBA" id="ARBA00005898"/>
    </source>
</evidence>
<keyword evidence="3 4" id="KW-0131">Cell cycle</keyword>
<keyword evidence="4" id="KW-0961">Cell wall biogenesis/degradation</keyword>
<reference evidence="7" key="1">
    <citation type="submission" date="2021-03" db="EMBL/GenBank/DDBJ databases">
        <title>Microbacterium sp. nov., a novel actinobacterium isolated from cow dung.</title>
        <authorList>
            <person name="Zhang L."/>
        </authorList>
    </citation>
    <scope>NUCLEOTIDE SEQUENCE</scope>
    <source>
        <strain evidence="7">NEAU-LLB</strain>
    </source>
</reference>
<feature type="domain" description="Mur ligase C-terminal" evidence="5">
    <location>
        <begin position="366"/>
        <end position="494"/>
    </location>
</feature>
<sequence length="542" mass="57883">MTKTGSNIPPVLRPAQTPARSLTELAERFARDTRGSLDGVTVTGITIATSDLNPGEVFVGIHGRNRHGAEFAQQTAELGASAILTDAEGAGIAAGAGLPILIVDDPRGELGEIAKWVFDTSHDLPLLFGTTGTDGKTSITHLLDGLLGQLGVVTGLSSSALRVVAGERIMARLTTPEAYEMHALLAVMRERGVEAAAIEVSVQAIMRHRVDAVVFDVAMFTNLSHDHMDDFSGMDEYLEAKLPLFQPDRARRAVVSLDTPAGATVVERAGVPVVTIATPAIAVDQDLAATAQWTVTVNEETLEGTGFTLTNNEDGRTLTSFVPVIGPHMAANSGAAIVMLLEAGYDWERISSALARDEGIKAHLPGRAEKIHGEGGPAVYVDFGHTPVGIEKTLEGLRRVTAGKLVVMLGADGSRDTTKRFAMGKAAGDYGDIVIITDHNPRMEDPAIVRRMLLEGARSVKSEEEAYEISPPETAIVEAVKLIGPGDALMWFGPGHQDHRDVQGVRLFYSGRELARQALIDAGWPVGERRWKNPYADDGSHH</sequence>
<dbReference type="GO" id="GO:0016881">
    <property type="term" value="F:acid-amino acid ligase activity"/>
    <property type="evidence" value="ECO:0007669"/>
    <property type="project" value="InterPro"/>
</dbReference>
<dbReference type="GO" id="GO:0008360">
    <property type="term" value="P:regulation of cell shape"/>
    <property type="evidence" value="ECO:0007669"/>
    <property type="project" value="UniProtKB-KW"/>
</dbReference>
<dbReference type="InterPro" id="IPR036565">
    <property type="entry name" value="Mur-like_cat_sf"/>
</dbReference>
<proteinExistence type="inferred from homology"/>
<comment type="similarity">
    <text evidence="1">Belongs to the MurCDEF family. MurE subfamily.</text>
</comment>
<evidence type="ECO:0000313" key="7">
    <source>
        <dbReference type="EMBL" id="MBO3663278.1"/>
    </source>
</evidence>
<evidence type="ECO:0000259" key="6">
    <source>
        <dbReference type="Pfam" id="PF08245"/>
    </source>
</evidence>
<dbReference type="PANTHER" id="PTHR23135:SF4">
    <property type="entry name" value="UDP-N-ACETYLMURAMOYL-L-ALANYL-D-GLUTAMATE--2,6-DIAMINOPIMELATE LIGASE MURE HOMOLOG, CHLOROPLASTIC"/>
    <property type="match status" value="1"/>
</dbReference>
<dbReference type="EMBL" id="JAGFOA010000002">
    <property type="protein sequence ID" value="MBO3663278.1"/>
    <property type="molecule type" value="Genomic_DNA"/>
</dbReference>
<keyword evidence="8" id="KW-1185">Reference proteome</keyword>
<dbReference type="GO" id="GO:0005737">
    <property type="term" value="C:cytoplasm"/>
    <property type="evidence" value="ECO:0007669"/>
    <property type="project" value="UniProtKB-SubCell"/>
</dbReference>
<evidence type="ECO:0000256" key="3">
    <source>
        <dbReference type="ARBA" id="ARBA00023306"/>
    </source>
</evidence>
<evidence type="ECO:0000259" key="5">
    <source>
        <dbReference type="Pfam" id="PF02875"/>
    </source>
</evidence>
<dbReference type="Gene3D" id="3.40.1190.10">
    <property type="entry name" value="Mur-like, catalytic domain"/>
    <property type="match status" value="1"/>
</dbReference>
<dbReference type="InterPro" id="IPR013221">
    <property type="entry name" value="Mur_ligase_cen"/>
</dbReference>
<dbReference type="Gene3D" id="3.40.1390.10">
    <property type="entry name" value="MurE/MurF, N-terminal domain"/>
    <property type="match status" value="1"/>
</dbReference>
<dbReference type="InterPro" id="IPR035911">
    <property type="entry name" value="MurE/MurF_N"/>
</dbReference>
<dbReference type="SUPFAM" id="SSF63418">
    <property type="entry name" value="MurE/MurF N-terminal domain"/>
    <property type="match status" value="1"/>
</dbReference>
<dbReference type="GO" id="GO:0005524">
    <property type="term" value="F:ATP binding"/>
    <property type="evidence" value="ECO:0007669"/>
    <property type="project" value="InterPro"/>
</dbReference>
<keyword evidence="4" id="KW-0573">Peptidoglycan synthesis</keyword>
<dbReference type="Pfam" id="PF08245">
    <property type="entry name" value="Mur_ligase_M"/>
    <property type="match status" value="1"/>
</dbReference>
<gene>
    <name evidence="7" type="ORF">J5V96_07105</name>
</gene>
<dbReference type="GO" id="GO:0071555">
    <property type="term" value="P:cell wall organization"/>
    <property type="evidence" value="ECO:0007669"/>
    <property type="project" value="UniProtKB-KW"/>
</dbReference>
<dbReference type="GO" id="GO:0051301">
    <property type="term" value="P:cell division"/>
    <property type="evidence" value="ECO:0007669"/>
    <property type="project" value="UniProtKB-KW"/>
</dbReference>
<dbReference type="Pfam" id="PF02875">
    <property type="entry name" value="Mur_ligase_C"/>
    <property type="match status" value="1"/>
</dbReference>
<name>A0A939QQP6_9MICO</name>
<keyword evidence="7" id="KW-0436">Ligase</keyword>
<comment type="subcellular location">
    <subcellularLocation>
        <location evidence="4">Cytoplasm</location>
    </subcellularLocation>
</comment>
<dbReference type="Gene3D" id="3.90.190.20">
    <property type="entry name" value="Mur ligase, C-terminal domain"/>
    <property type="match status" value="1"/>
</dbReference>
<dbReference type="SUPFAM" id="SSF53244">
    <property type="entry name" value="MurD-like peptide ligases, peptide-binding domain"/>
    <property type="match status" value="1"/>
</dbReference>
<dbReference type="AlphaFoldDB" id="A0A939QQP6"/>
<accession>A0A939QQP6</accession>
<dbReference type="RefSeq" id="WP_208502098.1">
    <property type="nucleotide sequence ID" value="NZ_JAGFOA010000002.1"/>
</dbReference>
<keyword evidence="4" id="KW-0133">Cell shape</keyword>
<evidence type="ECO:0000313" key="8">
    <source>
        <dbReference type="Proteomes" id="UP000680132"/>
    </source>
</evidence>
<dbReference type="PANTHER" id="PTHR23135">
    <property type="entry name" value="MUR LIGASE FAMILY MEMBER"/>
    <property type="match status" value="1"/>
</dbReference>
<comment type="caution">
    <text evidence="7">The sequence shown here is derived from an EMBL/GenBank/DDBJ whole genome shotgun (WGS) entry which is preliminary data.</text>
</comment>
<evidence type="ECO:0000256" key="4">
    <source>
        <dbReference type="RuleBase" id="RU004135"/>
    </source>
</evidence>